<organism evidence="2 3">
    <name type="scientific">Streptosporangium longisporum</name>
    <dbReference type="NCBI Taxonomy" id="46187"/>
    <lineage>
        <taxon>Bacteria</taxon>
        <taxon>Bacillati</taxon>
        <taxon>Actinomycetota</taxon>
        <taxon>Actinomycetes</taxon>
        <taxon>Streptosporangiales</taxon>
        <taxon>Streptosporangiaceae</taxon>
        <taxon>Streptosporangium</taxon>
    </lineage>
</organism>
<dbReference type="Pfam" id="PF12680">
    <property type="entry name" value="SnoaL_2"/>
    <property type="match status" value="1"/>
</dbReference>
<proteinExistence type="predicted"/>
<evidence type="ECO:0000313" key="2">
    <source>
        <dbReference type="EMBL" id="GAA3003897.1"/>
    </source>
</evidence>
<protein>
    <submittedName>
        <fullName evidence="2">Nuclear transport factor 2 family protein</fullName>
    </submittedName>
</protein>
<dbReference type="RefSeq" id="WP_344893564.1">
    <property type="nucleotide sequence ID" value="NZ_BAAAWD010000007.1"/>
</dbReference>
<evidence type="ECO:0000313" key="3">
    <source>
        <dbReference type="Proteomes" id="UP001499930"/>
    </source>
</evidence>
<dbReference type="Gene3D" id="3.10.450.50">
    <property type="match status" value="1"/>
</dbReference>
<name>A0ABN3XWN6_9ACTN</name>
<dbReference type="Proteomes" id="UP001499930">
    <property type="component" value="Unassembled WGS sequence"/>
</dbReference>
<comment type="caution">
    <text evidence="2">The sequence shown here is derived from an EMBL/GenBank/DDBJ whole genome shotgun (WGS) entry which is preliminary data.</text>
</comment>
<feature type="domain" description="SnoaL-like" evidence="1">
    <location>
        <begin position="26"/>
        <end position="125"/>
    </location>
</feature>
<keyword evidence="3" id="KW-1185">Reference proteome</keyword>
<reference evidence="2 3" key="1">
    <citation type="journal article" date="2019" name="Int. J. Syst. Evol. Microbiol.">
        <title>The Global Catalogue of Microorganisms (GCM) 10K type strain sequencing project: providing services to taxonomists for standard genome sequencing and annotation.</title>
        <authorList>
            <consortium name="The Broad Institute Genomics Platform"/>
            <consortium name="The Broad Institute Genome Sequencing Center for Infectious Disease"/>
            <person name="Wu L."/>
            <person name="Ma J."/>
        </authorList>
    </citation>
    <scope>NUCLEOTIDE SEQUENCE [LARGE SCALE GENOMIC DNA]</scope>
    <source>
        <strain evidence="2 3">JCM 3106</strain>
    </source>
</reference>
<sequence length="145" mass="16239">MPESILVPGPVDLFDRMRRHWMENTGGIADELADDAVIEIPFATEGTPRRLEGPEAIRRFTGPEQAAFARQYRLEEIRNVVIHETADPGVIVVEYELTGTVVATGHRASSSFIGVLRARDGKVVLWREYQNPLVMAEVAERLRNG</sequence>
<gene>
    <name evidence="2" type="ORF">GCM10017559_26630</name>
</gene>
<dbReference type="EMBL" id="BAAAWD010000007">
    <property type="protein sequence ID" value="GAA3003897.1"/>
    <property type="molecule type" value="Genomic_DNA"/>
</dbReference>
<dbReference type="InterPro" id="IPR037401">
    <property type="entry name" value="SnoaL-like"/>
</dbReference>
<evidence type="ECO:0000259" key="1">
    <source>
        <dbReference type="Pfam" id="PF12680"/>
    </source>
</evidence>
<accession>A0ABN3XWN6</accession>
<dbReference type="SUPFAM" id="SSF54427">
    <property type="entry name" value="NTF2-like"/>
    <property type="match status" value="1"/>
</dbReference>
<dbReference type="InterPro" id="IPR032710">
    <property type="entry name" value="NTF2-like_dom_sf"/>
</dbReference>